<dbReference type="InterPro" id="IPR019393">
    <property type="entry name" value="WASH_strumpellin"/>
</dbReference>
<dbReference type="GO" id="GO:0007032">
    <property type="term" value="P:endosome organization"/>
    <property type="evidence" value="ECO:0007669"/>
    <property type="project" value="TreeGrafter"/>
</dbReference>
<evidence type="ECO:0008006" key="4">
    <source>
        <dbReference type="Google" id="ProtNLM"/>
    </source>
</evidence>
<name>A0AAW1U2Q8_9CUCU</name>
<proteinExistence type="inferred from homology"/>
<dbReference type="GO" id="GO:0005768">
    <property type="term" value="C:endosome"/>
    <property type="evidence" value="ECO:0007669"/>
    <property type="project" value="TreeGrafter"/>
</dbReference>
<dbReference type="AlphaFoldDB" id="A0AAW1U2Q8"/>
<evidence type="ECO:0000256" key="1">
    <source>
        <dbReference type="ARBA" id="ARBA00006224"/>
    </source>
</evidence>
<keyword evidence="3" id="KW-1185">Reference proteome</keyword>
<evidence type="ECO:0000313" key="3">
    <source>
        <dbReference type="Proteomes" id="UP001431783"/>
    </source>
</evidence>
<organism evidence="2 3">
    <name type="scientific">Henosepilachna vigintioctopunctata</name>
    <dbReference type="NCBI Taxonomy" id="420089"/>
    <lineage>
        <taxon>Eukaryota</taxon>
        <taxon>Metazoa</taxon>
        <taxon>Ecdysozoa</taxon>
        <taxon>Arthropoda</taxon>
        <taxon>Hexapoda</taxon>
        <taxon>Insecta</taxon>
        <taxon>Pterygota</taxon>
        <taxon>Neoptera</taxon>
        <taxon>Endopterygota</taxon>
        <taxon>Coleoptera</taxon>
        <taxon>Polyphaga</taxon>
        <taxon>Cucujiformia</taxon>
        <taxon>Coccinelloidea</taxon>
        <taxon>Coccinellidae</taxon>
        <taxon>Epilachninae</taxon>
        <taxon>Epilachnini</taxon>
        <taxon>Henosepilachna</taxon>
    </lineage>
</organism>
<dbReference type="EMBL" id="JARQZJ010000044">
    <property type="protein sequence ID" value="KAK9877977.1"/>
    <property type="molecule type" value="Genomic_DNA"/>
</dbReference>
<reference evidence="2 3" key="1">
    <citation type="submission" date="2023-03" db="EMBL/GenBank/DDBJ databases">
        <title>Genome insight into feeding habits of ladybird beetles.</title>
        <authorList>
            <person name="Li H.-S."/>
            <person name="Huang Y.-H."/>
            <person name="Pang H."/>
        </authorList>
    </citation>
    <scope>NUCLEOTIDE SEQUENCE [LARGE SCALE GENOMIC DNA]</scope>
    <source>
        <strain evidence="2">SYSU_2023b</strain>
        <tissue evidence="2">Whole body</tissue>
    </source>
</reference>
<protein>
    <recommendedName>
        <fullName evidence="4">WASH complex subunit strumpellin</fullName>
    </recommendedName>
</protein>
<accession>A0AAW1U2Q8</accession>
<dbReference type="GO" id="GO:0051125">
    <property type="term" value="P:regulation of actin nucleation"/>
    <property type="evidence" value="ECO:0007669"/>
    <property type="project" value="TreeGrafter"/>
</dbReference>
<comment type="similarity">
    <text evidence="1">Belongs to the strumpellin family.</text>
</comment>
<gene>
    <name evidence="2" type="ORF">WA026_020192</name>
</gene>
<dbReference type="GO" id="GO:0030041">
    <property type="term" value="P:actin filament polymerization"/>
    <property type="evidence" value="ECO:0007669"/>
    <property type="project" value="TreeGrafter"/>
</dbReference>
<comment type="caution">
    <text evidence="2">The sequence shown here is derived from an EMBL/GenBank/DDBJ whole genome shotgun (WGS) entry which is preliminary data.</text>
</comment>
<dbReference type="PANTHER" id="PTHR15691:SF6">
    <property type="entry name" value="WASH COMPLEX SUBUNIT 5"/>
    <property type="match status" value="1"/>
</dbReference>
<sequence>MSGFLSENNPCSQIILSIVSRGNAIIAELLRLKDYIPKLYITESKNDIDKYQDLIMDFSYFNISEAHESKIEKDEALRDLDEELRDNNIEIITRFYILFESIHTYIIDLNQYIDDLNEGLYIHQSLETVLAETEGKQVLCESLYLYGLMLLLTDVHIKGIIREKLLVSYYRYTPQRSDTQSRIDEVCKLFRDTGFQTKKVQNYPEDYFRRIKLNTVFVDMVIGRLRTDDIYGQLFFYPLPKHRSTALSNQAAMLYICLYFVPNILHVHTAIMREIVDKYFPDNWIISIYMGFTVDLLEVWDSFKAARMALNNTLETSNLKVYANGHGANISYLLKSSAMMLKEGNITKDMILKNMNNIITLLRECNVTLRWMMLHTILKPGKIEKNKRCKQLRDLVILESKYDKIQLFKLLLNTAQLELTVKDLFKTILNEKECQWNELKNESFKSIIELSEVFSGNKPLSRIKKNKNLEKWFLEISKQIDSLVIDDINSSRKIVQLIQALEEVQEFHQLESNMQIIQFLGETRQHLNQMIQTMSITEDNLITLQVIGDISFAWELIDCFTPIMQLGIKREPTLVIKLRAVFLKLASAMEIPLLRINQFHSKDLVSVSEYYSKELEIYVRKVLQIIPNMMFEKMKRIIEIQTTVLKELPTRLDKVKLKEYSQLEERFEFAELTHSISVFSQGMRMMKTTLVGVVCLDPKKILEDGIRNELVQHISKALHTELTFNLKNKKSELQLKINSVGVLMDGYKKSFEYIQDYININGLKIWQEEVTRIINYNVEQECNGFLRLKVHAWDSRYQSRIIPIPLYPPSDSVSKNFIGRLARELMRVTDPKNNVYIDESTSWYDTKYHKSVLTRQDLASLTKAIEIAGVVGLDKLFSCMIVTNLNETIGFLQNKKNKYPARKSIFATIQKEIELSTDVSNPSKFYQNCINRTARLWPQFLDNVLKVGQLQLLRKLLAFHLNLSARFNAKNLEASLQSLSKALMSDMKSDQDWTSEDVLFDLSHYFDYTGINNTFSKIYITSTAQLDYALLLFVFVISYLPKLSHPGALGSVCKRPLDQVDGYSFCLGIHTMFKQFHTNINENFIQFITKYVMDFSSYYRSSKITDPCVEAISAINFLETYSKFSKASDNYVQMYLSNEVKHHELIFPFLNM</sequence>
<dbReference type="Pfam" id="PF10266">
    <property type="entry name" value="Strumpellin"/>
    <property type="match status" value="1"/>
</dbReference>
<dbReference type="PANTHER" id="PTHR15691">
    <property type="entry name" value="WASH COMPLEX SUBUNIT 5"/>
    <property type="match status" value="1"/>
</dbReference>
<dbReference type="Proteomes" id="UP001431783">
    <property type="component" value="Unassembled WGS sequence"/>
</dbReference>
<dbReference type="GO" id="GO:0140285">
    <property type="term" value="P:endosome fission"/>
    <property type="evidence" value="ECO:0007669"/>
    <property type="project" value="TreeGrafter"/>
</dbReference>
<dbReference type="GO" id="GO:0071203">
    <property type="term" value="C:WASH complex"/>
    <property type="evidence" value="ECO:0007669"/>
    <property type="project" value="InterPro"/>
</dbReference>
<evidence type="ECO:0000313" key="2">
    <source>
        <dbReference type="EMBL" id="KAK9877977.1"/>
    </source>
</evidence>